<dbReference type="AlphaFoldDB" id="A0AAV5LB09"/>
<accession>A0AAV5LB09</accession>
<evidence type="ECO:0000256" key="1">
    <source>
        <dbReference type="SAM" id="MobiDB-lite"/>
    </source>
</evidence>
<keyword evidence="3" id="KW-1185">Reference proteome</keyword>
<sequence>MEAPETSPPANDDANFSKSAPLETDESKEAKIKAALDKLKDSKLSDDESKSKPIDGEAREELRQKSKSEHRTETSGDKIKERDRERERDRCRAKARDRDRGRDSDRE</sequence>
<comment type="caution">
    <text evidence="2">The sequence shown here is derived from an EMBL/GenBank/DDBJ whole genome shotgun (WGS) entry which is preliminary data.</text>
</comment>
<dbReference type="Proteomes" id="UP001054252">
    <property type="component" value="Unassembled WGS sequence"/>
</dbReference>
<gene>
    <name evidence="2" type="ORF">SLEP1_g42521</name>
</gene>
<dbReference type="EMBL" id="BPVZ01000104">
    <property type="protein sequence ID" value="GKV34104.1"/>
    <property type="molecule type" value="Genomic_DNA"/>
</dbReference>
<evidence type="ECO:0000313" key="2">
    <source>
        <dbReference type="EMBL" id="GKV34104.1"/>
    </source>
</evidence>
<name>A0AAV5LB09_9ROSI</name>
<organism evidence="2 3">
    <name type="scientific">Rubroshorea leprosula</name>
    <dbReference type="NCBI Taxonomy" id="152421"/>
    <lineage>
        <taxon>Eukaryota</taxon>
        <taxon>Viridiplantae</taxon>
        <taxon>Streptophyta</taxon>
        <taxon>Embryophyta</taxon>
        <taxon>Tracheophyta</taxon>
        <taxon>Spermatophyta</taxon>
        <taxon>Magnoliopsida</taxon>
        <taxon>eudicotyledons</taxon>
        <taxon>Gunneridae</taxon>
        <taxon>Pentapetalae</taxon>
        <taxon>rosids</taxon>
        <taxon>malvids</taxon>
        <taxon>Malvales</taxon>
        <taxon>Dipterocarpaceae</taxon>
        <taxon>Rubroshorea</taxon>
    </lineage>
</organism>
<feature type="region of interest" description="Disordered" evidence="1">
    <location>
        <begin position="1"/>
        <end position="107"/>
    </location>
</feature>
<protein>
    <submittedName>
        <fullName evidence="2">Uncharacterized protein</fullName>
    </submittedName>
</protein>
<evidence type="ECO:0000313" key="3">
    <source>
        <dbReference type="Proteomes" id="UP001054252"/>
    </source>
</evidence>
<reference evidence="2 3" key="1">
    <citation type="journal article" date="2021" name="Commun. Biol.">
        <title>The genome of Shorea leprosula (Dipterocarpaceae) highlights the ecological relevance of drought in aseasonal tropical rainforests.</title>
        <authorList>
            <person name="Ng K.K.S."/>
            <person name="Kobayashi M.J."/>
            <person name="Fawcett J.A."/>
            <person name="Hatakeyama M."/>
            <person name="Paape T."/>
            <person name="Ng C.H."/>
            <person name="Ang C.C."/>
            <person name="Tnah L.H."/>
            <person name="Lee C.T."/>
            <person name="Nishiyama T."/>
            <person name="Sese J."/>
            <person name="O'Brien M.J."/>
            <person name="Copetti D."/>
            <person name="Mohd Noor M.I."/>
            <person name="Ong R.C."/>
            <person name="Putra M."/>
            <person name="Sireger I.Z."/>
            <person name="Indrioko S."/>
            <person name="Kosugi Y."/>
            <person name="Izuno A."/>
            <person name="Isagi Y."/>
            <person name="Lee S.L."/>
            <person name="Shimizu K.K."/>
        </authorList>
    </citation>
    <scope>NUCLEOTIDE SEQUENCE [LARGE SCALE GENOMIC DNA]</scope>
    <source>
        <strain evidence="2">214</strain>
    </source>
</reference>
<feature type="compositionally biased region" description="Basic and acidic residues" evidence="1">
    <location>
        <begin position="25"/>
        <end position="107"/>
    </location>
</feature>
<proteinExistence type="predicted"/>